<dbReference type="AlphaFoldDB" id="A0A0A8ZJI2"/>
<name>A0A0A8ZJI2_ARUDO</name>
<reference evidence="2" key="2">
    <citation type="journal article" date="2015" name="Data Brief">
        <title>Shoot transcriptome of the giant reed, Arundo donax.</title>
        <authorList>
            <person name="Barrero R.A."/>
            <person name="Guerrero F.D."/>
            <person name="Moolhuijzen P."/>
            <person name="Goolsby J.A."/>
            <person name="Tidwell J."/>
            <person name="Bellgard S.E."/>
            <person name="Bellgard M.I."/>
        </authorList>
    </citation>
    <scope>NUCLEOTIDE SEQUENCE</scope>
    <source>
        <tissue evidence="2">Shoot tissue taken approximately 20 cm above the soil surface</tissue>
    </source>
</reference>
<sequence>MGIDSHRLSPSPLISSHCSPLNASHRPIAATHP</sequence>
<evidence type="ECO:0000313" key="2">
    <source>
        <dbReference type="EMBL" id="JAD35007.1"/>
    </source>
</evidence>
<proteinExistence type="predicted"/>
<evidence type="ECO:0000256" key="1">
    <source>
        <dbReference type="SAM" id="MobiDB-lite"/>
    </source>
</evidence>
<dbReference type="EMBL" id="GBRH01262888">
    <property type="protein sequence ID" value="JAD35007.1"/>
    <property type="molecule type" value="Transcribed_RNA"/>
</dbReference>
<reference evidence="2" key="1">
    <citation type="submission" date="2014-09" db="EMBL/GenBank/DDBJ databases">
        <authorList>
            <person name="Magalhaes I.L.F."/>
            <person name="Oliveira U."/>
            <person name="Santos F.R."/>
            <person name="Vidigal T.H.D.A."/>
            <person name="Brescovit A.D."/>
            <person name="Santos A.J."/>
        </authorList>
    </citation>
    <scope>NUCLEOTIDE SEQUENCE</scope>
    <source>
        <tissue evidence="2">Shoot tissue taken approximately 20 cm above the soil surface</tissue>
    </source>
</reference>
<feature type="compositionally biased region" description="Polar residues" evidence="1">
    <location>
        <begin position="12"/>
        <end position="22"/>
    </location>
</feature>
<feature type="region of interest" description="Disordered" evidence="1">
    <location>
        <begin position="1"/>
        <end position="33"/>
    </location>
</feature>
<organism evidence="2">
    <name type="scientific">Arundo donax</name>
    <name type="common">Giant reed</name>
    <name type="synonym">Donax arundinaceus</name>
    <dbReference type="NCBI Taxonomy" id="35708"/>
    <lineage>
        <taxon>Eukaryota</taxon>
        <taxon>Viridiplantae</taxon>
        <taxon>Streptophyta</taxon>
        <taxon>Embryophyta</taxon>
        <taxon>Tracheophyta</taxon>
        <taxon>Spermatophyta</taxon>
        <taxon>Magnoliopsida</taxon>
        <taxon>Liliopsida</taxon>
        <taxon>Poales</taxon>
        <taxon>Poaceae</taxon>
        <taxon>PACMAD clade</taxon>
        <taxon>Arundinoideae</taxon>
        <taxon>Arundineae</taxon>
        <taxon>Arundo</taxon>
    </lineage>
</organism>
<accession>A0A0A8ZJI2</accession>
<protein>
    <submittedName>
        <fullName evidence="2">Uncharacterized protein</fullName>
    </submittedName>
</protein>